<proteinExistence type="predicted"/>
<sequence>MEKLRRSDIKDIIAYEKERVPLRREIVALKKLRRVFVGPLITVVFENRDTVRFQIQEMMRAERIVEEEGIAHEIETYNELIPGSGELSATLFVELDDSSRIRGVLNDLIGVNEKVFLEIGGERVQAIFQPGTYREDRLSAVHYVKFRLTPERIRAFRESPEPVALLIDHPNYMERALLSEESRRVLGQELAEG</sequence>
<organism evidence="1 2">
    <name type="scientific">Tectimicrobiota bacterium</name>
    <dbReference type="NCBI Taxonomy" id="2528274"/>
    <lineage>
        <taxon>Bacteria</taxon>
        <taxon>Pseudomonadati</taxon>
        <taxon>Nitrospinota/Tectimicrobiota group</taxon>
        <taxon>Candidatus Tectimicrobiota</taxon>
    </lineage>
</organism>
<comment type="caution">
    <text evidence="1">The sequence shown here is derived from an EMBL/GenBank/DDBJ whole genome shotgun (WGS) entry which is preliminary data.</text>
</comment>
<evidence type="ECO:0000313" key="2">
    <source>
        <dbReference type="Proteomes" id="UP000741360"/>
    </source>
</evidence>
<dbReference type="Pfam" id="PF12007">
    <property type="entry name" value="DUF3501"/>
    <property type="match status" value="1"/>
</dbReference>
<dbReference type="EMBL" id="JACPSX010000155">
    <property type="protein sequence ID" value="MBI3015005.1"/>
    <property type="molecule type" value="Genomic_DNA"/>
</dbReference>
<gene>
    <name evidence="1" type="ORF">HYY65_08125</name>
</gene>
<accession>A0A932GQA4</accession>
<evidence type="ECO:0000313" key="1">
    <source>
        <dbReference type="EMBL" id="MBI3015005.1"/>
    </source>
</evidence>
<protein>
    <submittedName>
        <fullName evidence="1">DUF3501 family protein</fullName>
    </submittedName>
</protein>
<dbReference type="AlphaFoldDB" id="A0A932GQA4"/>
<name>A0A932GQA4_UNCTE</name>
<dbReference type="Proteomes" id="UP000741360">
    <property type="component" value="Unassembled WGS sequence"/>
</dbReference>
<reference evidence="1" key="1">
    <citation type="submission" date="2020-07" db="EMBL/GenBank/DDBJ databases">
        <title>Huge and variable diversity of episymbiotic CPR bacteria and DPANN archaea in groundwater ecosystems.</title>
        <authorList>
            <person name="He C.Y."/>
            <person name="Keren R."/>
            <person name="Whittaker M."/>
            <person name="Farag I.F."/>
            <person name="Doudna J."/>
            <person name="Cate J.H.D."/>
            <person name="Banfield J.F."/>
        </authorList>
    </citation>
    <scope>NUCLEOTIDE SEQUENCE</scope>
    <source>
        <strain evidence="1">NC_groundwater_717_Ag_S-0.2um_59_8</strain>
    </source>
</reference>
<dbReference type="InterPro" id="IPR021890">
    <property type="entry name" value="DUF3501"/>
</dbReference>